<name>A0A1R1X7Y4_9FUNG</name>
<evidence type="ECO:0000313" key="2">
    <source>
        <dbReference type="EMBL" id="OMJ10740.1"/>
    </source>
</evidence>
<organism evidence="2 3">
    <name type="scientific">Smittium culicis</name>
    <dbReference type="NCBI Taxonomy" id="133412"/>
    <lineage>
        <taxon>Eukaryota</taxon>
        <taxon>Fungi</taxon>
        <taxon>Fungi incertae sedis</taxon>
        <taxon>Zoopagomycota</taxon>
        <taxon>Kickxellomycotina</taxon>
        <taxon>Harpellomycetes</taxon>
        <taxon>Harpellales</taxon>
        <taxon>Legeriomycetaceae</taxon>
        <taxon>Smittium</taxon>
    </lineage>
</organism>
<reference evidence="2 3" key="1">
    <citation type="submission" date="2017-01" db="EMBL/GenBank/DDBJ databases">
        <authorList>
            <person name="Mah S.A."/>
            <person name="Swanson W.J."/>
            <person name="Moy G.W."/>
            <person name="Vacquier V.D."/>
        </authorList>
    </citation>
    <scope>NUCLEOTIDE SEQUENCE [LARGE SCALE GENOMIC DNA]</scope>
    <source>
        <strain evidence="2 3">GSMNP</strain>
    </source>
</reference>
<keyword evidence="3" id="KW-1185">Reference proteome</keyword>
<proteinExistence type="predicted"/>
<sequence length="50" mass="5253">MYGLPLLSEEPEEADPPAGGFLDPDEDPGEEFDGGLEFEPGIGFWGVLGG</sequence>
<feature type="region of interest" description="Disordered" evidence="1">
    <location>
        <begin position="1"/>
        <end position="38"/>
    </location>
</feature>
<dbReference type="EMBL" id="LSSN01004867">
    <property type="protein sequence ID" value="OMJ10740.1"/>
    <property type="molecule type" value="Genomic_DNA"/>
</dbReference>
<dbReference type="AlphaFoldDB" id="A0A1R1X7Y4"/>
<evidence type="ECO:0000256" key="1">
    <source>
        <dbReference type="SAM" id="MobiDB-lite"/>
    </source>
</evidence>
<protein>
    <submittedName>
        <fullName evidence="2">Uncharacterized protein</fullName>
    </submittedName>
</protein>
<evidence type="ECO:0000313" key="3">
    <source>
        <dbReference type="Proteomes" id="UP000187283"/>
    </source>
</evidence>
<gene>
    <name evidence="2" type="ORF">AYI70_g10145</name>
</gene>
<feature type="non-terminal residue" evidence="2">
    <location>
        <position position="50"/>
    </location>
</feature>
<dbReference type="Proteomes" id="UP000187283">
    <property type="component" value="Unassembled WGS sequence"/>
</dbReference>
<feature type="compositionally biased region" description="Acidic residues" evidence="1">
    <location>
        <begin position="23"/>
        <end position="36"/>
    </location>
</feature>
<accession>A0A1R1X7Y4</accession>
<comment type="caution">
    <text evidence="2">The sequence shown here is derived from an EMBL/GenBank/DDBJ whole genome shotgun (WGS) entry which is preliminary data.</text>
</comment>